<organism evidence="1 2">
    <name type="scientific">Paenibacillus glacialis</name>
    <dbReference type="NCBI Taxonomy" id="494026"/>
    <lineage>
        <taxon>Bacteria</taxon>
        <taxon>Bacillati</taxon>
        <taxon>Bacillota</taxon>
        <taxon>Bacilli</taxon>
        <taxon>Bacillales</taxon>
        <taxon>Paenibacillaceae</taxon>
        <taxon>Paenibacillus</taxon>
    </lineage>
</organism>
<comment type="caution">
    <text evidence="1">The sequence shown here is derived from an EMBL/GenBank/DDBJ whole genome shotgun (WGS) entry which is preliminary data.</text>
</comment>
<evidence type="ECO:0000313" key="2">
    <source>
        <dbReference type="Proteomes" id="UP000076967"/>
    </source>
</evidence>
<dbReference type="EMBL" id="LVJH01000002">
    <property type="protein sequence ID" value="OAB45986.1"/>
    <property type="molecule type" value="Genomic_DNA"/>
</dbReference>
<keyword evidence="2" id="KW-1185">Reference proteome</keyword>
<dbReference type="Proteomes" id="UP000076967">
    <property type="component" value="Unassembled WGS sequence"/>
</dbReference>
<protein>
    <submittedName>
        <fullName evidence="1">Uncharacterized protein</fullName>
    </submittedName>
</protein>
<gene>
    <name evidence="1" type="ORF">PGLA_00895</name>
</gene>
<dbReference type="AlphaFoldDB" id="A0A168NP43"/>
<reference evidence="1 2" key="1">
    <citation type="submission" date="2016-03" db="EMBL/GenBank/DDBJ databases">
        <title>Draft genome sequence of Paenibacillus glacialis DSM 22343.</title>
        <authorList>
            <person name="Shin S.-K."/>
            <person name="Yi H."/>
        </authorList>
    </citation>
    <scope>NUCLEOTIDE SEQUENCE [LARGE SCALE GENOMIC DNA]</scope>
    <source>
        <strain evidence="1 2">DSM 22343</strain>
    </source>
</reference>
<proteinExistence type="predicted"/>
<accession>A0A168NP43</accession>
<name>A0A168NP43_9BACL</name>
<evidence type="ECO:0000313" key="1">
    <source>
        <dbReference type="EMBL" id="OAB45986.1"/>
    </source>
</evidence>
<sequence length="75" mass="8523">MAEESNSLSQLIVNYTITRLIDTGQFQFENKTISLDIECITDDFDDLHEDVVTAICLKVKVKSEQLKITGIMKVE</sequence>
<dbReference type="STRING" id="494026.PGLA_00895"/>